<feature type="domain" description="Putative aromatic acid exporter C-terminal" evidence="7">
    <location>
        <begin position="145"/>
        <end position="307"/>
    </location>
</feature>
<dbReference type="InterPro" id="IPR038323">
    <property type="entry name" value="ArAE_1_C_sf"/>
</dbReference>
<organism evidence="8 9">
    <name type="scientific">Paenibacillus bovis</name>
    <dbReference type="NCBI Taxonomy" id="1616788"/>
    <lineage>
        <taxon>Bacteria</taxon>
        <taxon>Bacillati</taxon>
        <taxon>Bacillota</taxon>
        <taxon>Bacilli</taxon>
        <taxon>Bacillales</taxon>
        <taxon>Paenibacillaceae</taxon>
        <taxon>Paenibacillus</taxon>
    </lineage>
</organism>
<dbReference type="STRING" id="1616788.AR543_15375"/>
<evidence type="ECO:0000256" key="4">
    <source>
        <dbReference type="ARBA" id="ARBA00022989"/>
    </source>
</evidence>
<dbReference type="KEGG" id="pbv:AR543_15375"/>
<dbReference type="EMBL" id="CP013023">
    <property type="protein sequence ID" value="ANF97244.1"/>
    <property type="molecule type" value="Genomic_DNA"/>
</dbReference>
<dbReference type="RefSeq" id="WP_060535357.1">
    <property type="nucleotide sequence ID" value="NZ_CP013023.1"/>
</dbReference>
<evidence type="ECO:0000256" key="3">
    <source>
        <dbReference type="ARBA" id="ARBA00022692"/>
    </source>
</evidence>
<keyword evidence="3 6" id="KW-0812">Transmembrane</keyword>
<dbReference type="AlphaFoldDB" id="A0A172ZHX8"/>
<feature type="transmembrane region" description="Helical" evidence="6">
    <location>
        <begin position="114"/>
        <end position="139"/>
    </location>
</feature>
<dbReference type="InterPro" id="IPR010343">
    <property type="entry name" value="ArAE_1"/>
</dbReference>
<keyword evidence="9" id="KW-1185">Reference proteome</keyword>
<evidence type="ECO:0000256" key="2">
    <source>
        <dbReference type="ARBA" id="ARBA00022475"/>
    </source>
</evidence>
<evidence type="ECO:0000313" key="9">
    <source>
        <dbReference type="Proteomes" id="UP000078148"/>
    </source>
</evidence>
<reference evidence="8 9" key="2">
    <citation type="journal article" date="2016" name="Int. J. Syst. Evol. Microbiol.">
        <title>Paenibacillus bovis sp. nov., isolated from raw yak (Bos grunniens) milk.</title>
        <authorList>
            <person name="Gao C."/>
            <person name="Han J."/>
            <person name="Liu Z."/>
            <person name="Xu X."/>
            <person name="Hang F."/>
            <person name="Wu Z."/>
        </authorList>
    </citation>
    <scope>NUCLEOTIDE SEQUENCE [LARGE SCALE GENOMIC DNA]</scope>
    <source>
        <strain evidence="8 9">BD3526</strain>
    </source>
</reference>
<sequence length="324" mass="36490">MGFRVIKTAIAALLAVVAASTLGISSAMSAALLAILGVDVTRKRSLQTISARFFASLIGMVCAFVLFSIFGFQHWVFALYILLAFPIITRAGFSGGIVTSSVIVVHIYNGGLLTAHAMFVEVELLLIGLGSAAIVNLVYMPNPYKRLNAIRREVNDLLSQMFDQIARTLHEPAYVWDGEEVIQATAKVEQGHTAAKRELENQMLHPDESWIVYFYMRKQHLDSIQNMMQLVAQVYSKMPQGDQAAEIFEQLAQDVKTPYYTGKTEKLLLQFEEDFSKTRLPVTREEFEVYSAILQLCRELEQYLKISKRDKARNPLLTQDNKVK</sequence>
<evidence type="ECO:0000256" key="1">
    <source>
        <dbReference type="ARBA" id="ARBA00004651"/>
    </source>
</evidence>
<keyword evidence="2" id="KW-1003">Cell membrane</keyword>
<evidence type="ECO:0000256" key="5">
    <source>
        <dbReference type="ARBA" id="ARBA00023136"/>
    </source>
</evidence>
<comment type="subcellular location">
    <subcellularLocation>
        <location evidence="1">Cell membrane</location>
        <topology evidence="1">Multi-pass membrane protein</topology>
    </subcellularLocation>
</comment>
<name>A0A172ZHX8_9BACL</name>
<keyword evidence="4 6" id="KW-1133">Transmembrane helix</keyword>
<evidence type="ECO:0000259" key="7">
    <source>
        <dbReference type="Pfam" id="PF11728"/>
    </source>
</evidence>
<dbReference type="OrthoDB" id="357521at2"/>
<accession>A0A172ZHX8</accession>
<proteinExistence type="predicted"/>
<feature type="transmembrane region" description="Helical" evidence="6">
    <location>
        <begin position="79"/>
        <end position="108"/>
    </location>
</feature>
<feature type="transmembrane region" description="Helical" evidence="6">
    <location>
        <begin position="53"/>
        <end position="72"/>
    </location>
</feature>
<reference evidence="9" key="1">
    <citation type="submission" date="2015-10" db="EMBL/GenBank/DDBJ databases">
        <title>Genome of Paenibacillus bovis sp. nov.</title>
        <authorList>
            <person name="Wu Z."/>
            <person name="Gao C."/>
            <person name="Liu Z."/>
            <person name="Zheng H."/>
        </authorList>
    </citation>
    <scope>NUCLEOTIDE SEQUENCE [LARGE SCALE GENOMIC DNA]</scope>
    <source>
        <strain evidence="9">BD3526</strain>
    </source>
</reference>
<protein>
    <recommendedName>
        <fullName evidence="7">Putative aromatic acid exporter C-terminal domain-containing protein</fullName>
    </recommendedName>
</protein>
<dbReference type="Pfam" id="PF11728">
    <property type="entry name" value="ArAE_1_C"/>
    <property type="match status" value="1"/>
</dbReference>
<dbReference type="PANTHER" id="PTHR40064">
    <property type="entry name" value="MEMBRANE PROTEIN-RELATED"/>
    <property type="match status" value="1"/>
</dbReference>
<dbReference type="GO" id="GO:0005886">
    <property type="term" value="C:plasma membrane"/>
    <property type="evidence" value="ECO:0007669"/>
    <property type="project" value="UniProtKB-SubCell"/>
</dbReference>
<dbReference type="InterPro" id="IPR021062">
    <property type="entry name" value="ArAE_1_C"/>
</dbReference>
<dbReference type="InterPro" id="IPR052984">
    <property type="entry name" value="UPF0421"/>
</dbReference>
<evidence type="ECO:0000313" key="8">
    <source>
        <dbReference type="EMBL" id="ANF97244.1"/>
    </source>
</evidence>
<dbReference type="Pfam" id="PF06081">
    <property type="entry name" value="ArAE_1"/>
    <property type="match status" value="1"/>
</dbReference>
<gene>
    <name evidence="8" type="ORF">AR543_15375</name>
</gene>
<dbReference type="Proteomes" id="UP000078148">
    <property type="component" value="Chromosome"/>
</dbReference>
<evidence type="ECO:0000256" key="6">
    <source>
        <dbReference type="SAM" id="Phobius"/>
    </source>
</evidence>
<dbReference type="PANTHER" id="PTHR40064:SF1">
    <property type="entry name" value="MEMBRANE PROTEIN"/>
    <property type="match status" value="1"/>
</dbReference>
<dbReference type="Gene3D" id="1.20.120.940">
    <property type="entry name" value="Putative aromatic acid exporter, C-terminal domain"/>
    <property type="match status" value="1"/>
</dbReference>
<keyword evidence="5 6" id="KW-0472">Membrane</keyword>